<organism evidence="1 2">
    <name type="scientific">Phaeobacter gallaeciensis</name>
    <dbReference type="NCBI Taxonomy" id="60890"/>
    <lineage>
        <taxon>Bacteria</taxon>
        <taxon>Pseudomonadati</taxon>
        <taxon>Pseudomonadota</taxon>
        <taxon>Alphaproteobacteria</taxon>
        <taxon>Rhodobacterales</taxon>
        <taxon>Roseobacteraceae</taxon>
        <taxon>Phaeobacter</taxon>
    </lineage>
</organism>
<dbReference type="Proteomes" id="UP001218364">
    <property type="component" value="Unassembled WGS sequence"/>
</dbReference>
<reference evidence="1 2" key="1">
    <citation type="submission" date="2023-02" db="EMBL/GenBank/DDBJ databases">
        <title>Population genomics of bacteria associated with diatom.</title>
        <authorList>
            <person name="Xie J."/>
            <person name="Wang H."/>
        </authorList>
    </citation>
    <scope>NUCLEOTIDE SEQUENCE [LARGE SCALE GENOMIC DNA]</scope>
    <source>
        <strain evidence="1 2">PT47_8</strain>
    </source>
</reference>
<gene>
    <name evidence="1" type="ORF">PXK24_20210</name>
</gene>
<name>A0ABD4XGA8_9RHOB</name>
<protein>
    <submittedName>
        <fullName evidence="1">Uncharacterized protein</fullName>
    </submittedName>
</protein>
<sequence length="64" mass="7281">MGFFKRLITPASEQAFVDGLRALHDGQEEDALRHLEDAPDTPDAAWMAGMLRLKREDFTRAEVH</sequence>
<dbReference type="AlphaFoldDB" id="A0ABD4XGA8"/>
<dbReference type="RefSeq" id="WP_274840280.1">
    <property type="nucleotide sequence ID" value="NZ_JARCJF010000018.1"/>
</dbReference>
<dbReference type="EMBL" id="JARCJK010000018">
    <property type="protein sequence ID" value="MDE4168020.1"/>
    <property type="molecule type" value="Genomic_DNA"/>
</dbReference>
<evidence type="ECO:0000313" key="2">
    <source>
        <dbReference type="Proteomes" id="UP001218364"/>
    </source>
</evidence>
<evidence type="ECO:0000313" key="1">
    <source>
        <dbReference type="EMBL" id="MDE4168020.1"/>
    </source>
</evidence>
<accession>A0ABD4XGA8</accession>
<proteinExistence type="predicted"/>
<comment type="caution">
    <text evidence="1">The sequence shown here is derived from an EMBL/GenBank/DDBJ whole genome shotgun (WGS) entry which is preliminary data.</text>
</comment>